<feature type="transmembrane region" description="Helical" evidence="7">
    <location>
        <begin position="71"/>
        <end position="90"/>
    </location>
</feature>
<dbReference type="CDD" id="cd00038">
    <property type="entry name" value="CAP_ED"/>
    <property type="match status" value="1"/>
</dbReference>
<dbReference type="InterPro" id="IPR006685">
    <property type="entry name" value="MscS_channel_2nd"/>
</dbReference>
<dbReference type="PANTHER" id="PTHR30347">
    <property type="entry name" value="POTASSIUM CHANNEL RELATED"/>
    <property type="match status" value="1"/>
</dbReference>
<dbReference type="Proteomes" id="UP001204953">
    <property type="component" value="Unassembled WGS sequence"/>
</dbReference>
<dbReference type="RefSeq" id="WP_254012376.1">
    <property type="nucleotide sequence ID" value="NZ_JAMZMM010000127.1"/>
</dbReference>
<dbReference type="SUPFAM" id="SSF51206">
    <property type="entry name" value="cAMP-binding domain-like"/>
    <property type="match status" value="1"/>
</dbReference>
<dbReference type="SMART" id="SM00100">
    <property type="entry name" value="cNMP"/>
    <property type="match status" value="1"/>
</dbReference>
<dbReference type="GO" id="GO:0005886">
    <property type="term" value="C:plasma membrane"/>
    <property type="evidence" value="ECO:0007669"/>
    <property type="project" value="UniProtKB-SubCell"/>
</dbReference>
<evidence type="ECO:0000259" key="8">
    <source>
        <dbReference type="PROSITE" id="PS50042"/>
    </source>
</evidence>
<gene>
    <name evidence="9" type="ORF">NJ959_14160</name>
</gene>
<evidence type="ECO:0000256" key="2">
    <source>
        <dbReference type="ARBA" id="ARBA00008017"/>
    </source>
</evidence>
<dbReference type="Pfam" id="PF00027">
    <property type="entry name" value="cNMP_binding"/>
    <property type="match status" value="1"/>
</dbReference>
<dbReference type="EMBL" id="JAMZMM010000127">
    <property type="protein sequence ID" value="MCP2729593.1"/>
    <property type="molecule type" value="Genomic_DNA"/>
</dbReference>
<evidence type="ECO:0000256" key="4">
    <source>
        <dbReference type="ARBA" id="ARBA00022692"/>
    </source>
</evidence>
<dbReference type="PROSITE" id="PS00889">
    <property type="entry name" value="CNMP_BINDING_2"/>
    <property type="match status" value="1"/>
</dbReference>
<keyword evidence="4 7" id="KW-0812">Transmembrane</keyword>
<keyword evidence="5 7" id="KW-1133">Transmembrane helix</keyword>
<dbReference type="Gene3D" id="3.30.70.100">
    <property type="match status" value="1"/>
</dbReference>
<comment type="caution">
    <text evidence="9">The sequence shown here is derived from an EMBL/GenBank/DDBJ whole genome shotgun (WGS) entry which is preliminary data.</text>
</comment>
<dbReference type="InterPro" id="IPR018488">
    <property type="entry name" value="cNMP-bd_CS"/>
</dbReference>
<evidence type="ECO:0000256" key="1">
    <source>
        <dbReference type="ARBA" id="ARBA00004651"/>
    </source>
</evidence>
<dbReference type="InterPro" id="IPR011014">
    <property type="entry name" value="MscS_channel_TM-2"/>
</dbReference>
<comment type="similarity">
    <text evidence="2">Belongs to the MscS (TC 1.A.23) family.</text>
</comment>
<dbReference type="Pfam" id="PF21088">
    <property type="entry name" value="MS_channel_1st"/>
    <property type="match status" value="1"/>
</dbReference>
<evidence type="ECO:0000313" key="9">
    <source>
        <dbReference type="EMBL" id="MCP2729593.1"/>
    </source>
</evidence>
<dbReference type="Pfam" id="PF21082">
    <property type="entry name" value="MS_channel_3rd"/>
    <property type="match status" value="1"/>
</dbReference>
<dbReference type="Gene3D" id="1.10.287.1260">
    <property type="match status" value="1"/>
</dbReference>
<evidence type="ECO:0000313" key="10">
    <source>
        <dbReference type="Proteomes" id="UP001204953"/>
    </source>
</evidence>
<dbReference type="InterPro" id="IPR011066">
    <property type="entry name" value="MscS_channel_C_sf"/>
</dbReference>
<proteinExistence type="inferred from homology"/>
<dbReference type="PANTHER" id="PTHR30347:SF1">
    <property type="entry name" value="MECHANOSENSITIVE CHANNEL MSCK"/>
    <property type="match status" value="1"/>
</dbReference>
<dbReference type="InterPro" id="IPR000595">
    <property type="entry name" value="cNMP-bd_dom"/>
</dbReference>
<dbReference type="InterPro" id="IPR049278">
    <property type="entry name" value="MS_channel_C"/>
</dbReference>
<dbReference type="SUPFAM" id="SSF82861">
    <property type="entry name" value="Mechanosensitive channel protein MscS (YggB), transmembrane region"/>
    <property type="match status" value="1"/>
</dbReference>
<keyword evidence="6 7" id="KW-0472">Membrane</keyword>
<organism evidence="9 10">
    <name type="scientific">Limnofasciculus baicalensis BBK-W-15</name>
    <dbReference type="NCBI Taxonomy" id="2699891"/>
    <lineage>
        <taxon>Bacteria</taxon>
        <taxon>Bacillati</taxon>
        <taxon>Cyanobacteriota</taxon>
        <taxon>Cyanophyceae</taxon>
        <taxon>Coleofasciculales</taxon>
        <taxon>Coleofasciculaceae</taxon>
        <taxon>Limnofasciculus</taxon>
        <taxon>Limnofasciculus baicalensis</taxon>
    </lineage>
</organism>
<reference evidence="9" key="1">
    <citation type="submission" date="2022-06" db="EMBL/GenBank/DDBJ databases">
        <title>New cyanobacteria of genus Symplocastrum in benthos of Lake Baikal.</title>
        <authorList>
            <person name="Sorokovikova E."/>
            <person name="Tikhonova I."/>
            <person name="Krasnopeev A."/>
            <person name="Evseev P."/>
            <person name="Gladkikh A."/>
            <person name="Belykh O."/>
        </authorList>
    </citation>
    <scope>NUCLEOTIDE SEQUENCE</scope>
    <source>
        <strain evidence="9">BBK-W-15</strain>
    </source>
</reference>
<dbReference type="InterPro" id="IPR049142">
    <property type="entry name" value="MS_channel_1st"/>
</dbReference>
<sequence>MNAIFQLIYTVFTAQLFSVGGTYISIGSIIELFLLVFLVIIIARTLTNLLKQRVLIRLGLDEGNREAIAVILRYISITIGIIIVLQGIGFNLTSLAVVAGGLGVGIGFGVQDLTNNFISGLTLLFDRPVKVGDYIEIEGLSGTIKEVSIRSTIIKTNDESSVIVPNSNMINSKIVNWSYDNSVLCLKIPVEVAEDSDPLVVTETLLNTAYAEPAVLHKPNPRVLFSEFGEDSFKFKLLVWINQPKEQEYIKSALNFAIEYNFRQQGIKFPINSRDLWLRNPEVLAPLFRENGRKSLADEDWRSLIYPTVEKSPQVISSSPDQLSLRDALRKVKYFEKFSDLELRQLIEAGYRQRLQASEMLFSENDPGDAFYIILSGSVEVFVEKINKHLTNLTAGQFLGELSLMLGIPRTASVRAIENTTLFGINKDGFQKLLKEQPELSGQIVQELAKNQEELAQRQQQLRALGLVDEIEDEQNPVDWVRKRLQNLFSLAI</sequence>
<dbReference type="InterPro" id="IPR014710">
    <property type="entry name" value="RmlC-like_jellyroll"/>
</dbReference>
<dbReference type="PROSITE" id="PS50042">
    <property type="entry name" value="CNMP_BINDING_3"/>
    <property type="match status" value="1"/>
</dbReference>
<evidence type="ECO:0000256" key="6">
    <source>
        <dbReference type="ARBA" id="ARBA00023136"/>
    </source>
</evidence>
<dbReference type="Gene3D" id="2.30.30.60">
    <property type="match status" value="1"/>
</dbReference>
<evidence type="ECO:0000256" key="3">
    <source>
        <dbReference type="ARBA" id="ARBA00022475"/>
    </source>
</evidence>
<dbReference type="SUPFAM" id="SSF82689">
    <property type="entry name" value="Mechanosensitive channel protein MscS (YggB), C-terminal domain"/>
    <property type="match status" value="1"/>
</dbReference>
<keyword evidence="10" id="KW-1185">Reference proteome</keyword>
<feature type="domain" description="Cyclic nucleotide-binding" evidence="8">
    <location>
        <begin position="334"/>
        <end position="451"/>
    </location>
</feature>
<dbReference type="InterPro" id="IPR010920">
    <property type="entry name" value="LSM_dom_sf"/>
</dbReference>
<evidence type="ECO:0000256" key="5">
    <source>
        <dbReference type="ARBA" id="ARBA00022989"/>
    </source>
</evidence>
<dbReference type="SUPFAM" id="SSF50182">
    <property type="entry name" value="Sm-like ribonucleoproteins"/>
    <property type="match status" value="1"/>
</dbReference>
<dbReference type="InterPro" id="IPR023408">
    <property type="entry name" value="MscS_beta-dom_sf"/>
</dbReference>
<dbReference type="GO" id="GO:0055085">
    <property type="term" value="P:transmembrane transport"/>
    <property type="evidence" value="ECO:0007669"/>
    <property type="project" value="InterPro"/>
</dbReference>
<dbReference type="InterPro" id="IPR018490">
    <property type="entry name" value="cNMP-bd_dom_sf"/>
</dbReference>
<dbReference type="Pfam" id="PF00924">
    <property type="entry name" value="MS_channel_2nd"/>
    <property type="match status" value="1"/>
</dbReference>
<comment type="subcellular location">
    <subcellularLocation>
        <location evidence="1">Cell membrane</location>
        <topology evidence="1">Multi-pass membrane protein</topology>
    </subcellularLocation>
</comment>
<dbReference type="Gene3D" id="2.60.120.10">
    <property type="entry name" value="Jelly Rolls"/>
    <property type="match status" value="1"/>
</dbReference>
<accession>A0AAE3GTH3</accession>
<dbReference type="InterPro" id="IPR052702">
    <property type="entry name" value="MscS-like_channel"/>
</dbReference>
<keyword evidence="3" id="KW-1003">Cell membrane</keyword>
<dbReference type="AlphaFoldDB" id="A0AAE3GTH3"/>
<dbReference type="PRINTS" id="PR00103">
    <property type="entry name" value="CAMPKINASE"/>
</dbReference>
<evidence type="ECO:0000256" key="7">
    <source>
        <dbReference type="SAM" id="Phobius"/>
    </source>
</evidence>
<name>A0AAE3GTH3_9CYAN</name>
<protein>
    <submittedName>
        <fullName evidence="9">Mechanosensitive ion channel</fullName>
    </submittedName>
</protein>